<dbReference type="EMBL" id="BMKA01000001">
    <property type="protein sequence ID" value="GGA10470.1"/>
    <property type="molecule type" value="Genomic_DNA"/>
</dbReference>
<keyword evidence="2" id="KW-0732">Signal</keyword>
<accession>A0A916VN12</accession>
<dbReference type="RefSeq" id="WP_188671156.1">
    <property type="nucleotide sequence ID" value="NZ_BMKA01000001.1"/>
</dbReference>
<evidence type="ECO:0000256" key="1">
    <source>
        <dbReference type="SAM" id="Coils"/>
    </source>
</evidence>
<proteinExistence type="predicted"/>
<protein>
    <recommendedName>
        <fullName evidence="5">Glycine zipper domain-containing protein</fullName>
    </recommendedName>
</protein>
<comment type="caution">
    <text evidence="3">The sequence shown here is derived from an EMBL/GenBank/DDBJ whole genome shotgun (WGS) entry which is preliminary data.</text>
</comment>
<evidence type="ECO:0000313" key="3">
    <source>
        <dbReference type="EMBL" id="GGA10470.1"/>
    </source>
</evidence>
<organism evidence="3 4">
    <name type="scientific">Neptunicoccus cionae</name>
    <dbReference type="NCBI Taxonomy" id="2035344"/>
    <lineage>
        <taxon>Bacteria</taxon>
        <taxon>Pseudomonadati</taxon>
        <taxon>Pseudomonadota</taxon>
        <taxon>Alphaproteobacteria</taxon>
        <taxon>Rhodobacterales</taxon>
        <taxon>Paracoccaceae</taxon>
        <taxon>Neptunicoccus</taxon>
    </lineage>
</organism>
<keyword evidence="4" id="KW-1185">Reference proteome</keyword>
<dbReference type="AlphaFoldDB" id="A0A916VN12"/>
<feature type="signal peptide" evidence="2">
    <location>
        <begin position="1"/>
        <end position="27"/>
    </location>
</feature>
<feature type="coiled-coil region" evidence="1">
    <location>
        <begin position="105"/>
        <end position="143"/>
    </location>
</feature>
<evidence type="ECO:0000313" key="4">
    <source>
        <dbReference type="Proteomes" id="UP000628017"/>
    </source>
</evidence>
<sequence length="236" mass="24389">MAFRFPATKLIAGALTPLLFLGLSACAVSPNDPMGGQRAFSWQPETAEEKALRHKAEALQATVGEGGMAGFAVGALIGGLTGGMQGAFAGARLGRFIGAASGVYVRGLQEDFANREAQLNQLAADLEANNRDLESAIATMRAVLGQQRARLAAARASGNGIAIRQAQEQASGNLAVMNKAIEAAVQRQNVFGEARSLLAVDSAQSGATAPAAERYSALSDRISAMRSIATTLVSEI</sequence>
<reference evidence="3" key="2">
    <citation type="submission" date="2020-09" db="EMBL/GenBank/DDBJ databases">
        <authorList>
            <person name="Sun Q."/>
            <person name="Zhou Y."/>
        </authorList>
    </citation>
    <scope>NUCLEOTIDE SEQUENCE</scope>
    <source>
        <strain evidence="3">CGMCC 1.15880</strain>
    </source>
</reference>
<feature type="chain" id="PRO_5037365016" description="Glycine zipper domain-containing protein" evidence="2">
    <location>
        <begin position="28"/>
        <end position="236"/>
    </location>
</feature>
<dbReference type="PROSITE" id="PS51257">
    <property type="entry name" value="PROKAR_LIPOPROTEIN"/>
    <property type="match status" value="1"/>
</dbReference>
<gene>
    <name evidence="3" type="ORF">GCM10011498_08190</name>
</gene>
<keyword evidence="1" id="KW-0175">Coiled coil</keyword>
<reference evidence="3" key="1">
    <citation type="journal article" date="2014" name="Int. J. Syst. Evol. Microbiol.">
        <title>Complete genome sequence of Corynebacterium casei LMG S-19264T (=DSM 44701T), isolated from a smear-ripened cheese.</title>
        <authorList>
            <consortium name="US DOE Joint Genome Institute (JGI-PGF)"/>
            <person name="Walter F."/>
            <person name="Albersmeier A."/>
            <person name="Kalinowski J."/>
            <person name="Ruckert C."/>
        </authorList>
    </citation>
    <scope>NUCLEOTIDE SEQUENCE</scope>
    <source>
        <strain evidence="3">CGMCC 1.15880</strain>
    </source>
</reference>
<evidence type="ECO:0008006" key="5">
    <source>
        <dbReference type="Google" id="ProtNLM"/>
    </source>
</evidence>
<evidence type="ECO:0000256" key="2">
    <source>
        <dbReference type="SAM" id="SignalP"/>
    </source>
</evidence>
<name>A0A916VN12_9RHOB</name>
<dbReference type="Proteomes" id="UP000628017">
    <property type="component" value="Unassembled WGS sequence"/>
</dbReference>